<keyword evidence="4" id="KW-0472">Membrane</keyword>
<organism evidence="6 7">
    <name type="scientific">Sphingomicrobium clamense</name>
    <dbReference type="NCBI Taxonomy" id="2851013"/>
    <lineage>
        <taxon>Bacteria</taxon>
        <taxon>Pseudomonadati</taxon>
        <taxon>Pseudomonadota</taxon>
        <taxon>Alphaproteobacteria</taxon>
        <taxon>Sphingomonadales</taxon>
        <taxon>Sphingomonadaceae</taxon>
        <taxon>Sphingomicrobium</taxon>
    </lineage>
</organism>
<gene>
    <name evidence="6" type="ORF">KTQ36_03350</name>
</gene>
<dbReference type="PANTHER" id="PTHR44688">
    <property type="entry name" value="DNA-BINDING TRANSCRIPTIONAL ACTIVATOR DEVR_DOSR"/>
    <property type="match status" value="1"/>
</dbReference>
<comment type="caution">
    <text evidence="6">The sequence shown here is derived from an EMBL/GenBank/DDBJ whole genome shotgun (WGS) entry which is preliminary data.</text>
</comment>
<dbReference type="RefSeq" id="WP_218632334.1">
    <property type="nucleotide sequence ID" value="NZ_JAHVAH010000001.1"/>
</dbReference>
<accession>A0ABS6V442</accession>
<evidence type="ECO:0000256" key="3">
    <source>
        <dbReference type="ARBA" id="ARBA00023163"/>
    </source>
</evidence>
<sequence length="189" mass="20390">MGLAVKKSDDDYRDTSALVAQLSEGQLEVLRMVANHMNSKEIAAELDISPHTVDQRARQAIQILGVSRRQEAARLVVQVEGPSQRLIHQSPYIPEATESSQSENTVGTQIRHASRAGGSDFAGLQTEQGSARIRTSLPLPFATGSQPRNEMGVGFRLLWIVLIAIGALFSAGMYLAGLESLARLLGIQG</sequence>
<dbReference type="PANTHER" id="PTHR44688:SF16">
    <property type="entry name" value="DNA-BINDING TRANSCRIPTIONAL ACTIVATOR DEVR_DOSR"/>
    <property type="match status" value="1"/>
</dbReference>
<dbReference type="EMBL" id="JAHVAH010000001">
    <property type="protein sequence ID" value="MBW0144329.1"/>
    <property type="molecule type" value="Genomic_DNA"/>
</dbReference>
<proteinExistence type="predicted"/>
<dbReference type="Proteomes" id="UP000698028">
    <property type="component" value="Unassembled WGS sequence"/>
</dbReference>
<evidence type="ECO:0000256" key="1">
    <source>
        <dbReference type="ARBA" id="ARBA00023015"/>
    </source>
</evidence>
<dbReference type="PROSITE" id="PS50043">
    <property type="entry name" value="HTH_LUXR_2"/>
    <property type="match status" value="1"/>
</dbReference>
<evidence type="ECO:0000259" key="5">
    <source>
        <dbReference type="PROSITE" id="PS50043"/>
    </source>
</evidence>
<protein>
    <submittedName>
        <fullName evidence="6">Helix-turn-helix transcriptional regulator</fullName>
    </submittedName>
</protein>
<dbReference type="InterPro" id="IPR000792">
    <property type="entry name" value="Tscrpt_reg_LuxR_C"/>
</dbReference>
<reference evidence="6 7" key="1">
    <citation type="submission" date="2021-07" db="EMBL/GenBank/DDBJ databases">
        <title>The draft genome sequence of Sphingomicrobium sp. B8.</title>
        <authorList>
            <person name="Mu L."/>
        </authorList>
    </citation>
    <scope>NUCLEOTIDE SEQUENCE [LARGE SCALE GENOMIC DNA]</scope>
    <source>
        <strain evidence="6 7">B8</strain>
    </source>
</reference>
<dbReference type="SMART" id="SM00421">
    <property type="entry name" value="HTH_LUXR"/>
    <property type="match status" value="1"/>
</dbReference>
<dbReference type="Pfam" id="PF00196">
    <property type="entry name" value="GerE"/>
    <property type="match status" value="1"/>
</dbReference>
<evidence type="ECO:0000313" key="6">
    <source>
        <dbReference type="EMBL" id="MBW0144329.1"/>
    </source>
</evidence>
<feature type="transmembrane region" description="Helical" evidence="4">
    <location>
        <begin position="157"/>
        <end position="176"/>
    </location>
</feature>
<keyword evidence="4" id="KW-0812">Transmembrane</keyword>
<name>A0ABS6V442_9SPHN</name>
<evidence type="ECO:0000313" key="7">
    <source>
        <dbReference type="Proteomes" id="UP000698028"/>
    </source>
</evidence>
<feature type="domain" description="HTH luxR-type" evidence="5">
    <location>
        <begin position="15"/>
        <end position="80"/>
    </location>
</feature>
<dbReference type="CDD" id="cd06170">
    <property type="entry name" value="LuxR_C_like"/>
    <property type="match status" value="1"/>
</dbReference>
<keyword evidence="2" id="KW-0238">DNA-binding</keyword>
<keyword evidence="3" id="KW-0804">Transcription</keyword>
<keyword evidence="1" id="KW-0805">Transcription regulation</keyword>
<evidence type="ECO:0000256" key="2">
    <source>
        <dbReference type="ARBA" id="ARBA00023125"/>
    </source>
</evidence>
<keyword evidence="7" id="KW-1185">Reference proteome</keyword>
<keyword evidence="4" id="KW-1133">Transmembrane helix</keyword>
<evidence type="ECO:0000256" key="4">
    <source>
        <dbReference type="SAM" id="Phobius"/>
    </source>
</evidence>